<protein>
    <recommendedName>
        <fullName evidence="1">ARID domain-containing protein</fullName>
    </recommendedName>
</protein>
<dbReference type="Gene3D" id="1.10.150.60">
    <property type="entry name" value="ARID DNA-binding domain"/>
    <property type="match status" value="1"/>
</dbReference>
<dbReference type="CDD" id="cd16100">
    <property type="entry name" value="ARID"/>
    <property type="match status" value="1"/>
</dbReference>
<evidence type="ECO:0000313" key="2">
    <source>
        <dbReference type="EMBL" id="KAF3441523.1"/>
    </source>
</evidence>
<dbReference type="InterPro" id="IPR001606">
    <property type="entry name" value="ARID_dom"/>
</dbReference>
<dbReference type="SUPFAM" id="SSF46774">
    <property type="entry name" value="ARID-like"/>
    <property type="match status" value="1"/>
</dbReference>
<comment type="caution">
    <text evidence="2">The sequence shown here is derived from an EMBL/GenBank/DDBJ whole genome shotgun (WGS) entry which is preliminary data.</text>
</comment>
<dbReference type="PROSITE" id="PS51011">
    <property type="entry name" value="ARID"/>
    <property type="match status" value="1"/>
</dbReference>
<gene>
    <name evidence="2" type="ORF">FNV43_RR15437</name>
</gene>
<feature type="domain" description="ARID" evidence="1">
    <location>
        <begin position="51"/>
        <end position="144"/>
    </location>
</feature>
<dbReference type="AlphaFoldDB" id="A0A8K0GXF9"/>
<organism evidence="2 3">
    <name type="scientific">Rhamnella rubrinervis</name>
    <dbReference type="NCBI Taxonomy" id="2594499"/>
    <lineage>
        <taxon>Eukaryota</taxon>
        <taxon>Viridiplantae</taxon>
        <taxon>Streptophyta</taxon>
        <taxon>Embryophyta</taxon>
        <taxon>Tracheophyta</taxon>
        <taxon>Spermatophyta</taxon>
        <taxon>Magnoliopsida</taxon>
        <taxon>eudicotyledons</taxon>
        <taxon>Gunneridae</taxon>
        <taxon>Pentapetalae</taxon>
        <taxon>rosids</taxon>
        <taxon>fabids</taxon>
        <taxon>Rosales</taxon>
        <taxon>Rhamnaceae</taxon>
        <taxon>rhamnoid group</taxon>
        <taxon>Rhamneae</taxon>
        <taxon>Rhamnella</taxon>
    </lineage>
</organism>
<proteinExistence type="predicted"/>
<accession>A0A8K0GXF9</accession>
<dbReference type="SMART" id="SM00501">
    <property type="entry name" value="BRIGHT"/>
    <property type="match status" value="1"/>
</dbReference>
<dbReference type="SMART" id="SM01014">
    <property type="entry name" value="ARID"/>
    <property type="match status" value="1"/>
</dbReference>
<evidence type="ECO:0000313" key="3">
    <source>
        <dbReference type="Proteomes" id="UP000796880"/>
    </source>
</evidence>
<dbReference type="GO" id="GO:0003677">
    <property type="term" value="F:DNA binding"/>
    <property type="evidence" value="ECO:0007669"/>
    <property type="project" value="InterPro"/>
</dbReference>
<dbReference type="Proteomes" id="UP000796880">
    <property type="component" value="Unassembled WGS sequence"/>
</dbReference>
<dbReference type="Pfam" id="PF01388">
    <property type="entry name" value="ARID"/>
    <property type="match status" value="1"/>
</dbReference>
<dbReference type="InterPro" id="IPR036431">
    <property type="entry name" value="ARID_dom_sf"/>
</dbReference>
<evidence type="ECO:0000259" key="1">
    <source>
        <dbReference type="PROSITE" id="PS51011"/>
    </source>
</evidence>
<name>A0A8K0GXF9_9ROSA</name>
<sequence>MVGWSMIVDGSALDCGTKTPIESTGLVVDLQSVWKFTPDELLKHCDIGVIDKFRCWFDRCLGIFLREICARDTFRPLPPMLGDGQCVDLFKLFLVVRGKGSCNAVSEKRPWDSVTKKSDLGLNFTTAVKLVYIKYLDTLERWLYRVSIKDHKCSLSSSVSNLDEYLMELQSEFKGFLLENATDGKTNDGDMYSHLGLSCDLNLEDDMVKRVVRVESDGNRNCDGDEENLNSDFGKKIVDVGKMCVDDIKCLAVETGICKNFIGDDCFCFLDSTKRVKKEPDIEK</sequence>
<dbReference type="OrthoDB" id="1938591at2759"/>
<keyword evidence="3" id="KW-1185">Reference proteome</keyword>
<dbReference type="EMBL" id="VOIH02000007">
    <property type="protein sequence ID" value="KAF3441523.1"/>
    <property type="molecule type" value="Genomic_DNA"/>
</dbReference>
<reference evidence="2" key="1">
    <citation type="submission" date="2020-03" db="EMBL/GenBank/DDBJ databases">
        <title>A high-quality chromosome-level genome assembly of a woody plant with both climbing and erect habits, Rhamnella rubrinervis.</title>
        <authorList>
            <person name="Lu Z."/>
            <person name="Yang Y."/>
            <person name="Zhu X."/>
            <person name="Sun Y."/>
        </authorList>
    </citation>
    <scope>NUCLEOTIDE SEQUENCE</scope>
    <source>
        <strain evidence="2">BYM</strain>
        <tissue evidence="2">Leaf</tissue>
    </source>
</reference>